<organism evidence="1 2">
    <name type="scientific">Persea americana</name>
    <name type="common">Avocado</name>
    <dbReference type="NCBI Taxonomy" id="3435"/>
    <lineage>
        <taxon>Eukaryota</taxon>
        <taxon>Viridiplantae</taxon>
        <taxon>Streptophyta</taxon>
        <taxon>Embryophyta</taxon>
        <taxon>Tracheophyta</taxon>
        <taxon>Spermatophyta</taxon>
        <taxon>Magnoliopsida</taxon>
        <taxon>Magnoliidae</taxon>
        <taxon>Laurales</taxon>
        <taxon>Lauraceae</taxon>
        <taxon>Persea</taxon>
    </lineage>
</organism>
<comment type="caution">
    <text evidence="1">The sequence shown here is derived from an EMBL/GenBank/DDBJ whole genome shotgun (WGS) entry which is preliminary data.</text>
</comment>
<keyword evidence="2" id="KW-1185">Reference proteome</keyword>
<gene>
    <name evidence="1" type="ORF">MRB53_000818</name>
</gene>
<accession>A0ACC2MQV8</accession>
<name>A0ACC2MQV8_PERAE</name>
<protein>
    <submittedName>
        <fullName evidence="1">Uncharacterized protein</fullName>
    </submittedName>
</protein>
<proteinExistence type="predicted"/>
<sequence>MSSTNIDAFPQYHDSVEDLYVTVKNNVPMEGVENLARNGTYVRRTLVDAIKGQNHIGRKIKEDSILTT</sequence>
<dbReference type="EMBL" id="CM056809">
    <property type="protein sequence ID" value="KAJ8647795.1"/>
    <property type="molecule type" value="Genomic_DNA"/>
</dbReference>
<dbReference type="Proteomes" id="UP001234297">
    <property type="component" value="Chromosome 1"/>
</dbReference>
<evidence type="ECO:0000313" key="2">
    <source>
        <dbReference type="Proteomes" id="UP001234297"/>
    </source>
</evidence>
<reference evidence="1 2" key="1">
    <citation type="journal article" date="2022" name="Hortic Res">
        <title>A haplotype resolved chromosomal level avocado genome allows analysis of novel avocado genes.</title>
        <authorList>
            <person name="Nath O."/>
            <person name="Fletcher S.J."/>
            <person name="Hayward A."/>
            <person name="Shaw L.M."/>
            <person name="Masouleh A.K."/>
            <person name="Furtado A."/>
            <person name="Henry R.J."/>
            <person name="Mitter N."/>
        </authorList>
    </citation>
    <scope>NUCLEOTIDE SEQUENCE [LARGE SCALE GENOMIC DNA]</scope>
    <source>
        <strain evidence="2">cv. Hass</strain>
    </source>
</reference>
<evidence type="ECO:0000313" key="1">
    <source>
        <dbReference type="EMBL" id="KAJ8647795.1"/>
    </source>
</evidence>